<evidence type="ECO:0000256" key="1">
    <source>
        <dbReference type="SAM" id="SignalP"/>
    </source>
</evidence>
<gene>
    <name evidence="2" type="ORF">MD483_17220</name>
</gene>
<keyword evidence="3" id="KW-1185">Reference proteome</keyword>
<feature type="signal peptide" evidence="1">
    <location>
        <begin position="1"/>
        <end position="19"/>
    </location>
</feature>
<reference evidence="2" key="1">
    <citation type="submission" date="2022-02" db="EMBL/GenBank/DDBJ databases">
        <title>Vibrio sp. nov., a new bacterium isolated from Bohai sea, China.</title>
        <authorList>
            <person name="Yuan Y."/>
        </authorList>
    </citation>
    <scope>NUCLEOTIDE SEQUENCE</scope>
    <source>
        <strain evidence="2">DBSS07</strain>
    </source>
</reference>
<proteinExistence type="predicted"/>
<dbReference type="AlphaFoldDB" id="A0A9X3CGR4"/>
<feature type="chain" id="PRO_5040970375" description="Lipoprotein" evidence="1">
    <location>
        <begin position="20"/>
        <end position="56"/>
    </location>
</feature>
<sequence length="56" mass="6521">MTKYLSLLLILLTAGCASYNDMCGEPQDSWTVKDLAQWQECRDRLSIFHQELLKDK</sequence>
<evidence type="ECO:0008006" key="4">
    <source>
        <dbReference type="Google" id="ProtNLM"/>
    </source>
</evidence>
<protein>
    <recommendedName>
        <fullName evidence="4">Lipoprotein</fullName>
    </recommendedName>
</protein>
<accession>A0A9X3CGR4</accession>
<dbReference type="PROSITE" id="PS51257">
    <property type="entry name" value="PROKAR_LIPOPROTEIN"/>
    <property type="match status" value="1"/>
</dbReference>
<dbReference type="RefSeq" id="WP_265688696.1">
    <property type="nucleotide sequence ID" value="NZ_JAKRRX010000122.1"/>
</dbReference>
<organism evidence="2 3">
    <name type="scientific">Vibrio paucivorans</name>
    <dbReference type="NCBI Taxonomy" id="2829489"/>
    <lineage>
        <taxon>Bacteria</taxon>
        <taxon>Pseudomonadati</taxon>
        <taxon>Pseudomonadota</taxon>
        <taxon>Gammaproteobacteria</taxon>
        <taxon>Vibrionales</taxon>
        <taxon>Vibrionaceae</taxon>
        <taxon>Vibrio</taxon>
    </lineage>
</organism>
<comment type="caution">
    <text evidence="2">The sequence shown here is derived from an EMBL/GenBank/DDBJ whole genome shotgun (WGS) entry which is preliminary data.</text>
</comment>
<name>A0A9X3CGR4_9VIBR</name>
<keyword evidence="1" id="KW-0732">Signal</keyword>
<evidence type="ECO:0000313" key="3">
    <source>
        <dbReference type="Proteomes" id="UP001155586"/>
    </source>
</evidence>
<dbReference type="Proteomes" id="UP001155586">
    <property type="component" value="Unassembled WGS sequence"/>
</dbReference>
<evidence type="ECO:0000313" key="2">
    <source>
        <dbReference type="EMBL" id="MCW8335553.1"/>
    </source>
</evidence>
<dbReference type="EMBL" id="JAKRRX010000122">
    <property type="protein sequence ID" value="MCW8335553.1"/>
    <property type="molecule type" value="Genomic_DNA"/>
</dbReference>